<gene>
    <name evidence="7" type="primary">SPOSA6832_02141</name>
</gene>
<feature type="region of interest" description="Disordered" evidence="5">
    <location>
        <begin position="167"/>
        <end position="241"/>
    </location>
</feature>
<keyword evidence="8" id="KW-1185">Reference proteome</keyword>
<dbReference type="Proteomes" id="UP000243876">
    <property type="component" value="Unassembled WGS sequence"/>
</dbReference>
<dbReference type="EMBL" id="CENE01000007">
    <property type="protein sequence ID" value="CEQ40522.1"/>
    <property type="molecule type" value="Genomic_DNA"/>
</dbReference>
<organism evidence="7 8">
    <name type="scientific">Sporidiobolus salmonicolor</name>
    <name type="common">Yeast-like fungus</name>
    <name type="synonym">Sporobolomyces salmonicolor</name>
    <dbReference type="NCBI Taxonomy" id="5005"/>
    <lineage>
        <taxon>Eukaryota</taxon>
        <taxon>Fungi</taxon>
        <taxon>Dikarya</taxon>
        <taxon>Basidiomycota</taxon>
        <taxon>Pucciniomycotina</taxon>
        <taxon>Microbotryomycetes</taxon>
        <taxon>Sporidiobolales</taxon>
        <taxon>Sporidiobolaceae</taxon>
        <taxon>Sporobolomyces</taxon>
    </lineage>
</organism>
<dbReference type="Pfam" id="PF08427">
    <property type="entry name" value="ARMH3_C"/>
    <property type="match status" value="1"/>
</dbReference>
<evidence type="ECO:0000259" key="6">
    <source>
        <dbReference type="SMART" id="SM01158"/>
    </source>
</evidence>
<dbReference type="PANTHER" id="PTHR13608:SF3">
    <property type="entry name" value="ARMADILLO-LIKE HELICAL DOMAIN-CONTAINING PROTEIN 3"/>
    <property type="match status" value="1"/>
</dbReference>
<evidence type="ECO:0000256" key="5">
    <source>
        <dbReference type="SAM" id="MobiDB-lite"/>
    </source>
</evidence>
<dbReference type="GO" id="GO:0005829">
    <property type="term" value="C:cytosol"/>
    <property type="evidence" value="ECO:0007669"/>
    <property type="project" value="TreeGrafter"/>
</dbReference>
<dbReference type="InterPro" id="IPR039868">
    <property type="entry name" value="ARMD3-like"/>
</dbReference>
<evidence type="ECO:0000256" key="3">
    <source>
        <dbReference type="ARBA" id="ARBA00022989"/>
    </source>
</evidence>
<dbReference type="SMART" id="SM01158">
    <property type="entry name" value="DUF1741"/>
    <property type="match status" value="1"/>
</dbReference>
<feature type="domain" description="Armadillo-like helical" evidence="6">
    <location>
        <begin position="366"/>
        <end position="638"/>
    </location>
</feature>
<dbReference type="GO" id="GO:0016020">
    <property type="term" value="C:membrane"/>
    <property type="evidence" value="ECO:0007669"/>
    <property type="project" value="UniProtKB-SubCell"/>
</dbReference>
<evidence type="ECO:0000256" key="4">
    <source>
        <dbReference type="ARBA" id="ARBA00023136"/>
    </source>
</evidence>
<dbReference type="PANTHER" id="PTHR13608">
    <property type="entry name" value="ARMADILLO-LIKE HELICAL DOMAIN-CONTAINING PROTEIN 3"/>
    <property type="match status" value="1"/>
</dbReference>
<evidence type="ECO:0000313" key="7">
    <source>
        <dbReference type="EMBL" id="CEQ40522.1"/>
    </source>
</evidence>
<feature type="compositionally biased region" description="Polar residues" evidence="5">
    <location>
        <begin position="221"/>
        <end position="234"/>
    </location>
</feature>
<evidence type="ECO:0000313" key="8">
    <source>
        <dbReference type="Proteomes" id="UP000243876"/>
    </source>
</evidence>
<proteinExistence type="predicted"/>
<dbReference type="AlphaFoldDB" id="A0A0D6EKH5"/>
<evidence type="ECO:0000256" key="2">
    <source>
        <dbReference type="ARBA" id="ARBA00022692"/>
    </source>
</evidence>
<accession>A0A0D6EKH5</accession>
<protein>
    <submittedName>
        <fullName evidence="7">SPOSA6832_02141-mRNA-1:cds</fullName>
    </submittedName>
</protein>
<reference evidence="8" key="1">
    <citation type="submission" date="2015-02" db="EMBL/GenBank/DDBJ databases">
        <authorList>
            <person name="Gon?alves P."/>
        </authorList>
    </citation>
    <scope>NUCLEOTIDE SEQUENCE [LARGE SCALE GENOMIC DNA]</scope>
</reference>
<keyword evidence="4" id="KW-0472">Membrane</keyword>
<keyword evidence="3" id="KW-1133">Transmembrane helix</keyword>
<feature type="compositionally biased region" description="Basic and acidic residues" evidence="5">
    <location>
        <begin position="182"/>
        <end position="192"/>
    </location>
</feature>
<evidence type="ECO:0000256" key="1">
    <source>
        <dbReference type="ARBA" id="ARBA00004370"/>
    </source>
</evidence>
<sequence>MTMLAGSLERSDQVFTDLVSSIDLILQDTQSPISIRHRILQLALLIVASVNQGSINAYFLRRDLFSTLVAFVADEVTQQFAFESALLLGILANFRKTEARNPYGVRIEDFVEEGVMSRIIEVVQTVCIRARDSYVAIIDDAPPSFVASLTSLVFGFRFTELLTKPFSFSLPPPPPPPMYGDMDAKGKAKADPQEGNDDEDKENQTIEGATAGRTPSPPVTPTKTAFGQPTNRNGLASALPISSSPARPVLKRQTSSILRPEETPFARMPLEMVVILLPFYDLLNSNKTFGSLVFSSVDGEAPILPPALISLSSYIVCHASASLRAQLYSRLCLILLMILVEEGEGKLTSEAPEIRMCRQRQPMLPPQNGASRPPIAAMVDIVVIFLRHNLRKRLDVETCVVALRLLQRIMQQLKAERLRLDYDWVALWRSILTLSGFVVSHITELRAQSTKIFITISYAVYWGEQLLPSSSAQAHLYYELLHADSTLSSLSDLLGISSLASPVIPSDAASAPPSFNRRDTPTRLNFFTTLITSPTRSSFSSASGTGAGFVATECVSNIRSTISFFNSHIDALRATKPAHDEIDPNEILAVIEANLAGVELIESAAMGDLRRFAEEGSGLEGFFETLVGVVCGDTLGLLEAAEGDR</sequence>
<name>A0A0D6EKH5_SPOSA</name>
<dbReference type="InterPro" id="IPR013636">
    <property type="entry name" value="ARMH3_C"/>
</dbReference>
<keyword evidence="2" id="KW-0812">Transmembrane</keyword>
<dbReference type="OrthoDB" id="2012278at2759"/>
<comment type="subcellular location">
    <subcellularLocation>
        <location evidence="1">Membrane</location>
    </subcellularLocation>
</comment>